<proteinExistence type="inferred from homology"/>
<evidence type="ECO:0000256" key="3">
    <source>
        <dbReference type="ARBA" id="ARBA00022679"/>
    </source>
</evidence>
<dbReference type="SUPFAM" id="SSF53448">
    <property type="entry name" value="Nucleotide-diphospho-sugar transferases"/>
    <property type="match status" value="1"/>
</dbReference>
<keyword evidence="3 5" id="KW-0808">Transferase</keyword>
<dbReference type="Gene3D" id="3.90.550.10">
    <property type="entry name" value="Spore Coat Polysaccharide Biosynthesis Protein SpsA, Chain A"/>
    <property type="match status" value="1"/>
</dbReference>
<evidence type="ECO:0000259" key="4">
    <source>
        <dbReference type="Pfam" id="PF00535"/>
    </source>
</evidence>
<keyword evidence="2" id="KW-0328">Glycosyltransferase</keyword>
<evidence type="ECO:0000256" key="2">
    <source>
        <dbReference type="ARBA" id="ARBA00022676"/>
    </source>
</evidence>
<gene>
    <name evidence="5" type="ORF">SAMN05421774_1105</name>
</gene>
<dbReference type="Pfam" id="PF00535">
    <property type="entry name" value="Glycos_transf_2"/>
    <property type="match status" value="1"/>
</dbReference>
<protein>
    <submittedName>
        <fullName evidence="5">Glycosyltransferase involved in cell wall bisynthesis</fullName>
    </submittedName>
</protein>
<organism evidence="5 6">
    <name type="scientific">Gemmobacter megaterium</name>
    <dbReference type="NCBI Taxonomy" id="1086013"/>
    <lineage>
        <taxon>Bacteria</taxon>
        <taxon>Pseudomonadati</taxon>
        <taxon>Pseudomonadota</taxon>
        <taxon>Alphaproteobacteria</taxon>
        <taxon>Rhodobacterales</taxon>
        <taxon>Paracoccaceae</taxon>
        <taxon>Gemmobacter</taxon>
    </lineage>
</organism>
<dbReference type="Proteomes" id="UP000186141">
    <property type="component" value="Unassembled WGS sequence"/>
</dbReference>
<dbReference type="PANTHER" id="PTHR43179">
    <property type="entry name" value="RHAMNOSYLTRANSFERASE WBBL"/>
    <property type="match status" value="1"/>
</dbReference>
<dbReference type="PANTHER" id="PTHR43179:SF12">
    <property type="entry name" value="GALACTOFURANOSYLTRANSFERASE GLFT2"/>
    <property type="match status" value="1"/>
</dbReference>
<evidence type="ECO:0000313" key="5">
    <source>
        <dbReference type="EMBL" id="SIT21344.1"/>
    </source>
</evidence>
<dbReference type="STRING" id="1086013.SAMN05421774_1105"/>
<dbReference type="EMBL" id="FTOT01000010">
    <property type="protein sequence ID" value="SIT21344.1"/>
    <property type="molecule type" value="Genomic_DNA"/>
</dbReference>
<evidence type="ECO:0000256" key="1">
    <source>
        <dbReference type="ARBA" id="ARBA00006739"/>
    </source>
</evidence>
<dbReference type="InterPro" id="IPR001173">
    <property type="entry name" value="Glyco_trans_2-like"/>
</dbReference>
<comment type="similarity">
    <text evidence="1">Belongs to the glycosyltransferase 2 family.</text>
</comment>
<accession>A0A1N7QEW1</accession>
<dbReference type="AlphaFoldDB" id="A0A1N7QEW1"/>
<evidence type="ECO:0000313" key="6">
    <source>
        <dbReference type="Proteomes" id="UP000186141"/>
    </source>
</evidence>
<keyword evidence="6" id="KW-1185">Reference proteome</keyword>
<name>A0A1N7QEW1_9RHOB</name>
<dbReference type="InterPro" id="IPR029044">
    <property type="entry name" value="Nucleotide-diphossugar_trans"/>
</dbReference>
<dbReference type="CDD" id="cd00761">
    <property type="entry name" value="Glyco_tranf_GTA_type"/>
    <property type="match status" value="1"/>
</dbReference>
<dbReference type="GO" id="GO:0016757">
    <property type="term" value="F:glycosyltransferase activity"/>
    <property type="evidence" value="ECO:0007669"/>
    <property type="project" value="UniProtKB-KW"/>
</dbReference>
<sequence length="351" mass="38812">MPVTATLHTTVIVTRNRPEALALALPLHLRASRLPAELLVIDSSDDPSANQALMARLAPTTPVPLIHVPSPPGMTVQRNIGLARVRTEVVFFPDDDSLLLPGAIEAMLRIYDLDTGGRIGGVCSAESHAPPPDVLDTAASAYRMTLADRLRARISQPRRRFEERYVPDPFHLAAERLYARLPPAPDWLAGEEAITVPWMTGFRMSFRTDVIRQSGFNEALGRYALFEDVDAGFQVLRSHLLVGARKARIYHHKAPQRRANGRALGAMQLLNHAYVIARSGQTDRAVQRALRRFERYKIAQYLAGARGEFGRDRLAGARAAARVGMDLLMAPPDQVDALYLELRAACFASED</sequence>
<reference evidence="5 6" key="1">
    <citation type="submission" date="2017-01" db="EMBL/GenBank/DDBJ databases">
        <authorList>
            <person name="Mah S.A."/>
            <person name="Swanson W.J."/>
            <person name="Moy G.W."/>
            <person name="Vacquier V.D."/>
        </authorList>
    </citation>
    <scope>NUCLEOTIDE SEQUENCE [LARGE SCALE GENOMIC DNA]</scope>
    <source>
        <strain evidence="5 6">DSM 26375</strain>
    </source>
</reference>
<feature type="domain" description="Glycosyltransferase 2-like" evidence="4">
    <location>
        <begin position="11"/>
        <end position="112"/>
    </location>
</feature>